<accession>B4KYW5</accession>
<reference evidence="2 3" key="1">
    <citation type="journal article" date="2007" name="Nature">
        <title>Evolution of genes and genomes on the Drosophila phylogeny.</title>
        <authorList>
            <consortium name="Drosophila 12 Genomes Consortium"/>
            <person name="Clark A.G."/>
            <person name="Eisen M.B."/>
            <person name="Smith D.R."/>
            <person name="Bergman C.M."/>
            <person name="Oliver B."/>
            <person name="Markow T.A."/>
            <person name="Kaufman T.C."/>
            <person name="Kellis M."/>
            <person name="Gelbart W."/>
            <person name="Iyer V.N."/>
            <person name="Pollard D.A."/>
            <person name="Sackton T.B."/>
            <person name="Larracuente A.M."/>
            <person name="Singh N.D."/>
            <person name="Abad J.P."/>
            <person name="Abt D.N."/>
            <person name="Adryan B."/>
            <person name="Aguade M."/>
            <person name="Akashi H."/>
            <person name="Anderson W.W."/>
            <person name="Aquadro C.F."/>
            <person name="Ardell D.H."/>
            <person name="Arguello R."/>
            <person name="Artieri C.G."/>
            <person name="Barbash D.A."/>
            <person name="Barker D."/>
            <person name="Barsanti P."/>
            <person name="Batterham P."/>
            <person name="Batzoglou S."/>
            <person name="Begun D."/>
            <person name="Bhutkar A."/>
            <person name="Blanco E."/>
            <person name="Bosak S.A."/>
            <person name="Bradley R.K."/>
            <person name="Brand A.D."/>
            <person name="Brent M.R."/>
            <person name="Brooks A.N."/>
            <person name="Brown R.H."/>
            <person name="Butlin R.K."/>
            <person name="Caggese C."/>
            <person name="Calvi B.R."/>
            <person name="Bernardo de Carvalho A."/>
            <person name="Caspi A."/>
            <person name="Castrezana S."/>
            <person name="Celniker S.E."/>
            <person name="Chang J.L."/>
            <person name="Chapple C."/>
            <person name="Chatterji S."/>
            <person name="Chinwalla A."/>
            <person name="Civetta A."/>
            <person name="Clifton S.W."/>
            <person name="Comeron J.M."/>
            <person name="Costello J.C."/>
            <person name="Coyne J.A."/>
            <person name="Daub J."/>
            <person name="David R.G."/>
            <person name="Delcher A.L."/>
            <person name="Delehaunty K."/>
            <person name="Do C.B."/>
            <person name="Ebling H."/>
            <person name="Edwards K."/>
            <person name="Eickbush T."/>
            <person name="Evans J.D."/>
            <person name="Filipski A."/>
            <person name="Findeiss S."/>
            <person name="Freyhult E."/>
            <person name="Fulton L."/>
            <person name="Fulton R."/>
            <person name="Garcia A.C."/>
            <person name="Gardiner A."/>
            <person name="Garfield D.A."/>
            <person name="Garvin B.E."/>
            <person name="Gibson G."/>
            <person name="Gilbert D."/>
            <person name="Gnerre S."/>
            <person name="Godfrey J."/>
            <person name="Good R."/>
            <person name="Gotea V."/>
            <person name="Gravely B."/>
            <person name="Greenberg A.J."/>
            <person name="Griffiths-Jones S."/>
            <person name="Gross S."/>
            <person name="Guigo R."/>
            <person name="Gustafson E.A."/>
            <person name="Haerty W."/>
            <person name="Hahn M.W."/>
            <person name="Halligan D.L."/>
            <person name="Halpern A.L."/>
            <person name="Halter G.M."/>
            <person name="Han M.V."/>
            <person name="Heger A."/>
            <person name="Hillier L."/>
            <person name="Hinrichs A.S."/>
            <person name="Holmes I."/>
            <person name="Hoskins R.A."/>
            <person name="Hubisz M.J."/>
            <person name="Hultmark D."/>
            <person name="Huntley M.A."/>
            <person name="Jaffe D.B."/>
            <person name="Jagadeeshan S."/>
            <person name="Jeck W.R."/>
            <person name="Johnson J."/>
            <person name="Jones C.D."/>
            <person name="Jordan W.C."/>
            <person name="Karpen G.H."/>
            <person name="Kataoka E."/>
            <person name="Keightley P.D."/>
            <person name="Kheradpour P."/>
            <person name="Kirkness E.F."/>
            <person name="Koerich L.B."/>
            <person name="Kristiansen K."/>
            <person name="Kudrna D."/>
            <person name="Kulathinal R.J."/>
            <person name="Kumar S."/>
            <person name="Kwok R."/>
            <person name="Lander E."/>
            <person name="Langley C.H."/>
            <person name="Lapoint R."/>
            <person name="Lazzaro B.P."/>
            <person name="Lee S.J."/>
            <person name="Levesque L."/>
            <person name="Li R."/>
            <person name="Lin C.F."/>
            <person name="Lin M.F."/>
            <person name="Lindblad-Toh K."/>
            <person name="Llopart A."/>
            <person name="Long M."/>
            <person name="Low L."/>
            <person name="Lozovsky E."/>
            <person name="Lu J."/>
            <person name="Luo M."/>
            <person name="Machado C.A."/>
            <person name="Makalowski W."/>
            <person name="Marzo M."/>
            <person name="Matsuda M."/>
            <person name="Matzkin L."/>
            <person name="McAllister B."/>
            <person name="McBride C.S."/>
            <person name="McKernan B."/>
            <person name="McKernan K."/>
            <person name="Mendez-Lago M."/>
            <person name="Minx P."/>
            <person name="Mollenhauer M.U."/>
            <person name="Montooth K."/>
            <person name="Mount S.M."/>
            <person name="Mu X."/>
            <person name="Myers E."/>
            <person name="Negre B."/>
            <person name="Newfeld S."/>
            <person name="Nielsen R."/>
            <person name="Noor M.A."/>
            <person name="O'Grady P."/>
            <person name="Pachter L."/>
            <person name="Papaceit M."/>
            <person name="Parisi M.J."/>
            <person name="Parisi M."/>
            <person name="Parts L."/>
            <person name="Pedersen J.S."/>
            <person name="Pesole G."/>
            <person name="Phillippy A.M."/>
            <person name="Ponting C.P."/>
            <person name="Pop M."/>
            <person name="Porcelli D."/>
            <person name="Powell J.R."/>
            <person name="Prohaska S."/>
            <person name="Pruitt K."/>
            <person name="Puig M."/>
            <person name="Quesneville H."/>
            <person name="Ram K.R."/>
            <person name="Rand D."/>
            <person name="Rasmussen M.D."/>
            <person name="Reed L.K."/>
            <person name="Reenan R."/>
            <person name="Reily A."/>
            <person name="Remington K.A."/>
            <person name="Rieger T.T."/>
            <person name="Ritchie M.G."/>
            <person name="Robin C."/>
            <person name="Rogers Y.H."/>
            <person name="Rohde C."/>
            <person name="Rozas J."/>
            <person name="Rubenfield M.J."/>
            <person name="Ruiz A."/>
            <person name="Russo S."/>
            <person name="Salzberg S.L."/>
            <person name="Sanchez-Gracia A."/>
            <person name="Saranga D.J."/>
            <person name="Sato H."/>
            <person name="Schaeffer S.W."/>
            <person name="Schatz M.C."/>
            <person name="Schlenke T."/>
            <person name="Schwartz R."/>
            <person name="Segarra C."/>
            <person name="Singh R.S."/>
            <person name="Sirot L."/>
            <person name="Sirota M."/>
            <person name="Sisneros N.B."/>
            <person name="Smith C.D."/>
            <person name="Smith T.F."/>
            <person name="Spieth J."/>
            <person name="Stage D.E."/>
            <person name="Stark A."/>
            <person name="Stephan W."/>
            <person name="Strausberg R.L."/>
            <person name="Strempel S."/>
            <person name="Sturgill D."/>
            <person name="Sutton G."/>
            <person name="Sutton G.G."/>
            <person name="Tao W."/>
            <person name="Teichmann S."/>
            <person name="Tobari Y.N."/>
            <person name="Tomimura Y."/>
            <person name="Tsolas J.M."/>
            <person name="Valente V.L."/>
            <person name="Venter E."/>
            <person name="Venter J.C."/>
            <person name="Vicario S."/>
            <person name="Vieira F.G."/>
            <person name="Vilella A.J."/>
            <person name="Villasante A."/>
            <person name="Walenz B."/>
            <person name="Wang J."/>
            <person name="Wasserman M."/>
            <person name="Watts T."/>
            <person name="Wilson D."/>
            <person name="Wilson R.K."/>
            <person name="Wing R.A."/>
            <person name="Wolfner M.F."/>
            <person name="Wong A."/>
            <person name="Wong G.K."/>
            <person name="Wu C.I."/>
            <person name="Wu G."/>
            <person name="Yamamoto D."/>
            <person name="Yang H.P."/>
            <person name="Yang S.P."/>
            <person name="Yorke J.A."/>
            <person name="Yoshida K."/>
            <person name="Zdobnov E."/>
            <person name="Zhang P."/>
            <person name="Zhang Y."/>
            <person name="Zimin A.V."/>
            <person name="Baldwin J."/>
            <person name="Abdouelleil A."/>
            <person name="Abdulkadir J."/>
            <person name="Abebe A."/>
            <person name="Abera B."/>
            <person name="Abreu J."/>
            <person name="Acer S.C."/>
            <person name="Aftuck L."/>
            <person name="Alexander A."/>
            <person name="An P."/>
            <person name="Anderson E."/>
            <person name="Anderson S."/>
            <person name="Arachi H."/>
            <person name="Azer M."/>
            <person name="Bachantsang P."/>
            <person name="Barry A."/>
            <person name="Bayul T."/>
            <person name="Berlin A."/>
            <person name="Bessette D."/>
            <person name="Bloom T."/>
            <person name="Blye J."/>
            <person name="Boguslavskiy L."/>
            <person name="Bonnet C."/>
            <person name="Boukhgalter B."/>
            <person name="Bourzgui I."/>
            <person name="Brown A."/>
            <person name="Cahill P."/>
            <person name="Channer S."/>
            <person name="Cheshatsang Y."/>
            <person name="Chuda L."/>
            <person name="Citroen M."/>
            <person name="Collymore A."/>
            <person name="Cooke P."/>
            <person name="Costello M."/>
            <person name="D'Aco K."/>
            <person name="Daza R."/>
            <person name="De Haan G."/>
            <person name="DeGray S."/>
            <person name="DeMaso C."/>
            <person name="Dhargay N."/>
            <person name="Dooley K."/>
            <person name="Dooley E."/>
            <person name="Doricent M."/>
            <person name="Dorje P."/>
            <person name="Dorjee K."/>
            <person name="Dupes A."/>
            <person name="Elong R."/>
            <person name="Falk J."/>
            <person name="Farina A."/>
            <person name="Faro S."/>
            <person name="Ferguson D."/>
            <person name="Fisher S."/>
            <person name="Foley C.D."/>
            <person name="Franke A."/>
            <person name="Friedrich D."/>
            <person name="Gadbois L."/>
            <person name="Gearin G."/>
            <person name="Gearin C.R."/>
            <person name="Giannoukos G."/>
            <person name="Goode T."/>
            <person name="Graham J."/>
            <person name="Grandbois E."/>
            <person name="Grewal S."/>
            <person name="Gyaltsen K."/>
            <person name="Hafez N."/>
            <person name="Hagos B."/>
            <person name="Hall J."/>
            <person name="Henson C."/>
            <person name="Hollinger A."/>
            <person name="Honan T."/>
            <person name="Huard M.D."/>
            <person name="Hughes L."/>
            <person name="Hurhula B."/>
            <person name="Husby M.E."/>
            <person name="Kamat A."/>
            <person name="Kanga B."/>
            <person name="Kashin S."/>
            <person name="Khazanovich D."/>
            <person name="Kisner P."/>
            <person name="Lance K."/>
            <person name="Lara M."/>
            <person name="Lee W."/>
            <person name="Lennon N."/>
            <person name="Letendre F."/>
            <person name="LeVine R."/>
            <person name="Lipovsky A."/>
            <person name="Liu X."/>
            <person name="Liu J."/>
            <person name="Liu S."/>
            <person name="Lokyitsang T."/>
            <person name="Lokyitsang Y."/>
            <person name="Lubonja R."/>
            <person name="Lui A."/>
            <person name="MacDonald P."/>
            <person name="Magnisalis V."/>
            <person name="Maru K."/>
            <person name="Matthews C."/>
            <person name="McCusker W."/>
            <person name="McDonough S."/>
            <person name="Mehta T."/>
            <person name="Meldrim J."/>
            <person name="Meneus L."/>
            <person name="Mihai O."/>
            <person name="Mihalev A."/>
            <person name="Mihova T."/>
            <person name="Mittelman R."/>
            <person name="Mlenga V."/>
            <person name="Montmayeur A."/>
            <person name="Mulrain L."/>
            <person name="Navidi A."/>
            <person name="Naylor J."/>
            <person name="Negash T."/>
            <person name="Nguyen T."/>
            <person name="Nguyen N."/>
            <person name="Nicol R."/>
            <person name="Norbu C."/>
            <person name="Norbu N."/>
            <person name="Novod N."/>
            <person name="O'Neill B."/>
            <person name="Osman S."/>
            <person name="Markiewicz E."/>
            <person name="Oyono O.L."/>
            <person name="Patti C."/>
            <person name="Phunkhang P."/>
            <person name="Pierre F."/>
            <person name="Priest M."/>
            <person name="Raghuraman S."/>
            <person name="Rege F."/>
            <person name="Reyes R."/>
            <person name="Rise C."/>
            <person name="Rogov P."/>
            <person name="Ross K."/>
            <person name="Ryan E."/>
            <person name="Settipalli S."/>
            <person name="Shea T."/>
            <person name="Sherpa N."/>
            <person name="Shi L."/>
            <person name="Shih D."/>
            <person name="Sparrow T."/>
            <person name="Spaulding J."/>
            <person name="Stalker J."/>
            <person name="Stange-Thomann N."/>
            <person name="Stavropoulos S."/>
            <person name="Stone C."/>
            <person name="Strader C."/>
            <person name="Tesfaye S."/>
            <person name="Thomson T."/>
            <person name="Thoulutsang Y."/>
            <person name="Thoulutsang D."/>
            <person name="Topham K."/>
            <person name="Topping I."/>
            <person name="Tsamla T."/>
            <person name="Vassiliev H."/>
            <person name="Vo A."/>
            <person name="Wangchuk T."/>
            <person name="Wangdi T."/>
            <person name="Weiand M."/>
            <person name="Wilkinson J."/>
            <person name="Wilson A."/>
            <person name="Yadav S."/>
            <person name="Young G."/>
            <person name="Yu Q."/>
            <person name="Zembek L."/>
            <person name="Zhong D."/>
            <person name="Zimmer A."/>
            <person name="Zwirko Z."/>
            <person name="Jaffe D.B."/>
            <person name="Alvarez P."/>
            <person name="Brockman W."/>
            <person name="Butler J."/>
            <person name="Chin C."/>
            <person name="Gnerre S."/>
            <person name="Grabherr M."/>
            <person name="Kleber M."/>
            <person name="Mauceli E."/>
            <person name="MacCallum I."/>
        </authorList>
    </citation>
    <scope>NUCLEOTIDE SEQUENCE [LARGE SCALE GENOMIC DNA]</scope>
    <source>
        <strain evidence="3">Tucson 15081-1352.22</strain>
    </source>
</reference>
<dbReference type="HOGENOM" id="CLU_2361929_0_0_1"/>
<gene>
    <name evidence="2" type="primary">Dmoj\GI11849</name>
    <name evidence="2" type="ORF">Dmoj_GI11849</name>
</gene>
<evidence type="ECO:0000313" key="2">
    <source>
        <dbReference type="EMBL" id="EDW18857.1"/>
    </source>
</evidence>
<dbReference type="EMBL" id="CH933809">
    <property type="protein sequence ID" value="EDW18857.1"/>
    <property type="molecule type" value="Genomic_DNA"/>
</dbReference>
<dbReference type="Proteomes" id="UP000009192">
    <property type="component" value="Unassembled WGS sequence"/>
</dbReference>
<dbReference type="OMA" id="MCNDDSS"/>
<keyword evidence="1" id="KW-0175">Coiled coil</keyword>
<evidence type="ECO:0000313" key="3">
    <source>
        <dbReference type="Proteomes" id="UP000009192"/>
    </source>
</evidence>
<proteinExistence type="predicted"/>
<evidence type="ECO:0000256" key="1">
    <source>
        <dbReference type="SAM" id="Coils"/>
    </source>
</evidence>
<feature type="coiled-coil region" evidence="1">
    <location>
        <begin position="16"/>
        <end position="43"/>
    </location>
</feature>
<protein>
    <submittedName>
        <fullName evidence="2">Uncharacterized protein</fullName>
    </submittedName>
</protein>
<dbReference type="AlphaFoldDB" id="B4KYW5"/>
<keyword evidence="3" id="KW-1185">Reference proteome</keyword>
<organism evidence="2 3">
    <name type="scientific">Drosophila mojavensis</name>
    <name type="common">Fruit fly</name>
    <dbReference type="NCBI Taxonomy" id="7230"/>
    <lineage>
        <taxon>Eukaryota</taxon>
        <taxon>Metazoa</taxon>
        <taxon>Ecdysozoa</taxon>
        <taxon>Arthropoda</taxon>
        <taxon>Hexapoda</taxon>
        <taxon>Insecta</taxon>
        <taxon>Pterygota</taxon>
        <taxon>Neoptera</taxon>
        <taxon>Endopterygota</taxon>
        <taxon>Diptera</taxon>
        <taxon>Brachycera</taxon>
        <taxon>Muscomorpha</taxon>
        <taxon>Ephydroidea</taxon>
        <taxon>Drosophilidae</taxon>
        <taxon>Drosophila</taxon>
    </lineage>
</organism>
<dbReference type="KEGG" id="dmo:Dmoj_GI11849"/>
<sequence>MSFYKPKLSALQRSQILTLDERIQVLEQEIEKLARDVRAYKNYERYGSQSDDVSVESDTEDELINIVVELTNLHAIEHAEFVRRLMCNDDSSSESD</sequence>
<dbReference type="InParanoid" id="B4KYW5"/>
<name>B4KYW5_DROMO</name>